<dbReference type="RefSeq" id="WP_064954930.1">
    <property type="nucleotide sequence ID" value="NZ_JAVIZA010000001.1"/>
</dbReference>
<dbReference type="Gene3D" id="3.60.20.10">
    <property type="entry name" value="Glutamine Phosphoribosylpyrophosphate, subunit 1, domain 1"/>
    <property type="match status" value="1"/>
</dbReference>
<sequence>MTFTVLARDGRTDLIGAATASKSLAVGNAVIDVRRGVGAAASQAWTNRALRGRLLDAVASGSAADAVALIPRWDDEPALRQAAVLPAAGAGAAHTGADTSPWSGHLVESDLIVAGNLLTGEDVLGAMRDAWLAGDEDPTITPAPDAAAFAARLVAVLAAGEAQGGDRRGRQSAAVMVTSSGVAGDAWVDLRVDDHDDPLAELRRLVELRASDLRLDLSARKA</sequence>
<dbReference type="Proteomes" id="UP001260188">
    <property type="component" value="Unassembled WGS sequence"/>
</dbReference>
<dbReference type="PANTHER" id="PTHR39328">
    <property type="entry name" value="BLL2871 PROTEIN"/>
    <property type="match status" value="1"/>
</dbReference>
<reference evidence="1 2" key="1">
    <citation type="submission" date="2023-08" db="EMBL/GenBank/DDBJ databases">
        <title>Functional and genomic diversity of the sorghum phyllosphere microbiome.</title>
        <authorList>
            <person name="Shade A."/>
        </authorList>
    </citation>
    <scope>NUCLEOTIDE SEQUENCE [LARGE SCALE GENOMIC DNA]</scope>
    <source>
        <strain evidence="1 2">SORGH_AS_0919</strain>
    </source>
</reference>
<accession>A0ABU1I0S4</accession>
<dbReference type="EMBL" id="JAVIZA010000001">
    <property type="protein sequence ID" value="MDR6166728.1"/>
    <property type="molecule type" value="Genomic_DNA"/>
</dbReference>
<dbReference type="PANTHER" id="PTHR39328:SF1">
    <property type="entry name" value="BLL2871 PROTEIN"/>
    <property type="match status" value="1"/>
</dbReference>
<evidence type="ECO:0000313" key="1">
    <source>
        <dbReference type="EMBL" id="MDR6166728.1"/>
    </source>
</evidence>
<name>A0ABU1I0S4_9MICO</name>
<dbReference type="InterPro" id="IPR010430">
    <property type="entry name" value="DUF1028"/>
</dbReference>
<dbReference type="SUPFAM" id="SSF56235">
    <property type="entry name" value="N-terminal nucleophile aminohydrolases (Ntn hydrolases)"/>
    <property type="match status" value="1"/>
</dbReference>
<comment type="caution">
    <text evidence="1">The sequence shown here is derived from an EMBL/GenBank/DDBJ whole genome shotgun (WGS) entry which is preliminary data.</text>
</comment>
<organism evidence="1 2">
    <name type="scientific">Microbacterium paludicola</name>
    <dbReference type="NCBI Taxonomy" id="300019"/>
    <lineage>
        <taxon>Bacteria</taxon>
        <taxon>Bacillati</taxon>
        <taxon>Actinomycetota</taxon>
        <taxon>Actinomycetes</taxon>
        <taxon>Micrococcales</taxon>
        <taxon>Microbacteriaceae</taxon>
        <taxon>Microbacterium</taxon>
    </lineage>
</organism>
<evidence type="ECO:0000313" key="2">
    <source>
        <dbReference type="Proteomes" id="UP001260188"/>
    </source>
</evidence>
<keyword evidence="2" id="KW-1185">Reference proteome</keyword>
<protein>
    <submittedName>
        <fullName evidence="1">Ntn-hydrolase superfamily protein</fullName>
    </submittedName>
</protein>
<proteinExistence type="predicted"/>
<gene>
    <name evidence="1" type="ORF">QE367_000932</name>
</gene>
<dbReference type="InterPro" id="IPR029055">
    <property type="entry name" value="Ntn_hydrolases_N"/>
</dbReference>
<dbReference type="Pfam" id="PF06267">
    <property type="entry name" value="DUF1028"/>
    <property type="match status" value="1"/>
</dbReference>